<dbReference type="PANTHER" id="PTHR31377">
    <property type="entry name" value="AGMATINE DEIMINASE-RELATED"/>
    <property type="match status" value="1"/>
</dbReference>
<dbReference type="AlphaFoldDB" id="A0A132P3Z3"/>
<dbReference type="PANTHER" id="PTHR31377:SF0">
    <property type="entry name" value="AGMATINE DEIMINASE-RELATED"/>
    <property type="match status" value="1"/>
</dbReference>
<dbReference type="InterPro" id="IPR007466">
    <property type="entry name" value="Peptidyl-Arg-deiminase_porph"/>
</dbReference>
<gene>
    <name evidence="2" type="primary">aguA</name>
    <name evidence="3" type="ORF">AWT83_00320</name>
</gene>
<evidence type="ECO:0000256" key="1">
    <source>
        <dbReference type="ARBA" id="ARBA00022801"/>
    </source>
</evidence>
<dbReference type="Proteomes" id="UP000070452">
    <property type="component" value="Unassembled WGS sequence"/>
</dbReference>
<evidence type="ECO:0000313" key="3">
    <source>
        <dbReference type="EMBL" id="KWX17033.1"/>
    </source>
</evidence>
<accession>A0A132P3Z3</accession>
<dbReference type="InterPro" id="IPR017754">
    <property type="entry name" value="Agmatine_deiminase"/>
</dbReference>
<sequence length="361" mass="41284">MLESSPKKDGFQLAPEWSFHKECYLIWPERPDNWRLGGKPAQKAYAEVAEVIARFENVTMLVSHQQFLNARYQLPEKIRVLEVSNNDAWIKDTGPLYVMNSLGEVRGVDFRFNAWCGLLDGLFFPWDQDDLLAQKICEQERIEYYQLQEFVLEGCSIHTDGEGTLFATEECLLSEGRNPQLDKESIEKILKEYCGIEKIVWFPRGFFLDETNGDIDNLINVVRPGEIILSWCEQPSDPMYEIVREAEEVLMKEKDAKGRSFIIHKIELPKPLYITEEEAAGVDPVNGMLPRFSGDRLIASYVSYYTANGGIIFPLFEDPNDKKAEALLKKIYPEYEIIGVMAREILLGGGNIHCVAQGVPQ</sequence>
<dbReference type="RefSeq" id="WP_002318012.1">
    <property type="nucleotide sequence ID" value="NZ_LOQQ01000061.1"/>
</dbReference>
<comment type="catalytic activity">
    <reaction evidence="2">
        <text>agmatine + H2O = N-carbamoylputrescine + NH4(+)</text>
        <dbReference type="Rhea" id="RHEA:18037"/>
        <dbReference type="ChEBI" id="CHEBI:15377"/>
        <dbReference type="ChEBI" id="CHEBI:28938"/>
        <dbReference type="ChEBI" id="CHEBI:58145"/>
        <dbReference type="ChEBI" id="CHEBI:58318"/>
        <dbReference type="EC" id="3.5.3.12"/>
    </reaction>
</comment>
<dbReference type="EC" id="3.5.3.12" evidence="2"/>
<comment type="caution">
    <text evidence="3">The sequence shown here is derived from an EMBL/GenBank/DDBJ whole genome shotgun (WGS) entry which is preliminary data.</text>
</comment>
<dbReference type="GO" id="GO:0047632">
    <property type="term" value="F:agmatine deiminase activity"/>
    <property type="evidence" value="ECO:0007669"/>
    <property type="project" value="UniProtKB-UniRule"/>
</dbReference>
<dbReference type="Pfam" id="PF04371">
    <property type="entry name" value="PAD_porph"/>
    <property type="match status" value="1"/>
</dbReference>
<evidence type="ECO:0000313" key="4">
    <source>
        <dbReference type="Proteomes" id="UP000070452"/>
    </source>
</evidence>
<dbReference type="NCBIfam" id="TIGR03380">
    <property type="entry name" value="agmatine_aguA"/>
    <property type="match status" value="1"/>
</dbReference>
<dbReference type="EMBL" id="LRHK01000001">
    <property type="protein sequence ID" value="KWX17033.1"/>
    <property type="molecule type" value="Genomic_DNA"/>
</dbReference>
<dbReference type="HAMAP" id="MF_01841">
    <property type="entry name" value="Agmatine_deimin"/>
    <property type="match status" value="1"/>
</dbReference>
<dbReference type="Gene3D" id="3.75.10.10">
    <property type="entry name" value="L-arginine/glycine Amidinotransferase, Chain A"/>
    <property type="match status" value="1"/>
</dbReference>
<evidence type="ECO:0000256" key="2">
    <source>
        <dbReference type="HAMAP-Rule" id="MF_01841"/>
    </source>
</evidence>
<comment type="similarity">
    <text evidence="2">Belongs to the agmatine deiminase family.</text>
</comment>
<feature type="active site" description="Amidino-cysteine intermediate" evidence="2">
    <location>
        <position position="354"/>
    </location>
</feature>
<dbReference type="GO" id="GO:0009446">
    <property type="term" value="P:putrescine biosynthetic process"/>
    <property type="evidence" value="ECO:0007669"/>
    <property type="project" value="InterPro"/>
</dbReference>
<keyword evidence="1 2" id="KW-0378">Hydrolase</keyword>
<dbReference type="SUPFAM" id="SSF55909">
    <property type="entry name" value="Pentein"/>
    <property type="match status" value="1"/>
</dbReference>
<proteinExistence type="inferred from homology"/>
<name>A0A132P3Z3_ENTFC</name>
<reference evidence="3 4" key="1">
    <citation type="submission" date="2016-01" db="EMBL/GenBank/DDBJ databases">
        <title>Molecular Mechanisms for transfer of large genomic segments between Enterococcus faecium strains.</title>
        <authorList>
            <person name="Garcia-Solache M.A."/>
            <person name="Lebreton F."/>
            <person name="Mclaughlin R.E."/>
            <person name="Whiteaker J.D."/>
            <person name="Gilmore M.S."/>
            <person name="Rice L.B."/>
        </authorList>
    </citation>
    <scope>NUCLEOTIDE SEQUENCE [LARGE SCALE GENOMIC DNA]</scope>
    <source>
        <strain evidence="3 4">D344RRF x C68</strain>
    </source>
</reference>
<dbReference type="NCBIfam" id="NF010070">
    <property type="entry name" value="PRK13551.1"/>
    <property type="match status" value="1"/>
</dbReference>
<protein>
    <recommendedName>
        <fullName evidence="2">Putative agmatine deiminase</fullName>
        <ecNumber evidence="2">3.5.3.12</ecNumber>
    </recommendedName>
    <alternativeName>
        <fullName evidence="2">Agmatine iminohydrolase</fullName>
    </alternativeName>
</protein>
<organism evidence="3 4">
    <name type="scientific">Enterococcus faecium</name>
    <name type="common">Streptococcus faecium</name>
    <dbReference type="NCBI Taxonomy" id="1352"/>
    <lineage>
        <taxon>Bacteria</taxon>
        <taxon>Bacillati</taxon>
        <taxon>Bacillota</taxon>
        <taxon>Bacilli</taxon>
        <taxon>Lactobacillales</taxon>
        <taxon>Enterococcaceae</taxon>
        <taxon>Enterococcus</taxon>
    </lineage>
</organism>
<dbReference type="GO" id="GO:0004668">
    <property type="term" value="F:protein-arginine deiminase activity"/>
    <property type="evidence" value="ECO:0007669"/>
    <property type="project" value="InterPro"/>
</dbReference>